<dbReference type="Pfam" id="PF00512">
    <property type="entry name" value="HisKA"/>
    <property type="match status" value="1"/>
</dbReference>
<accession>A0ABS3K870</accession>
<dbReference type="RefSeq" id="WP_207444739.1">
    <property type="nucleotide sequence ID" value="NZ_CP061091.1"/>
</dbReference>
<dbReference type="Gene3D" id="3.30.565.10">
    <property type="entry name" value="Histidine kinase-like ATPase, C-terminal domain"/>
    <property type="match status" value="1"/>
</dbReference>
<comment type="catalytic activity">
    <reaction evidence="1">
        <text>ATP + protein L-histidine = ADP + protein N-phospho-L-histidine.</text>
        <dbReference type="EC" id="2.7.13.3"/>
    </reaction>
</comment>
<dbReference type="InterPro" id="IPR036890">
    <property type="entry name" value="HATPase_C_sf"/>
</dbReference>
<dbReference type="Gene3D" id="3.30.450.20">
    <property type="entry name" value="PAS domain"/>
    <property type="match status" value="4"/>
</dbReference>
<dbReference type="InterPro" id="IPR003594">
    <property type="entry name" value="HATPase_dom"/>
</dbReference>
<dbReference type="CDD" id="cd00082">
    <property type="entry name" value="HisKA"/>
    <property type="match status" value="1"/>
</dbReference>
<gene>
    <name evidence="8" type="ORF">IAI60_00670</name>
</gene>
<dbReference type="SMART" id="SM00388">
    <property type="entry name" value="HisKA"/>
    <property type="match status" value="1"/>
</dbReference>
<dbReference type="InterPro" id="IPR005467">
    <property type="entry name" value="His_kinase_dom"/>
</dbReference>
<dbReference type="SMART" id="SM00387">
    <property type="entry name" value="HATPase_c"/>
    <property type="match status" value="1"/>
</dbReference>
<dbReference type="PROSITE" id="PS50109">
    <property type="entry name" value="HIS_KIN"/>
    <property type="match status" value="1"/>
</dbReference>
<reference evidence="8 9" key="1">
    <citation type="submission" date="2020-09" db="EMBL/GenBank/DDBJ databases">
        <title>Roseomonas.</title>
        <authorList>
            <person name="Zhu W."/>
        </authorList>
    </citation>
    <scope>NUCLEOTIDE SEQUENCE [LARGE SCALE GENOMIC DNA]</scope>
    <source>
        <strain evidence="8 9">1311</strain>
    </source>
</reference>
<dbReference type="PANTHER" id="PTHR43047">
    <property type="entry name" value="TWO-COMPONENT HISTIDINE PROTEIN KINASE"/>
    <property type="match status" value="1"/>
</dbReference>
<evidence type="ECO:0000256" key="4">
    <source>
        <dbReference type="ARBA" id="ARBA00022679"/>
    </source>
</evidence>
<dbReference type="SUPFAM" id="SSF55874">
    <property type="entry name" value="ATPase domain of HSP90 chaperone/DNA topoisomerase II/histidine kinase"/>
    <property type="match status" value="1"/>
</dbReference>
<evidence type="ECO:0000256" key="1">
    <source>
        <dbReference type="ARBA" id="ARBA00000085"/>
    </source>
</evidence>
<sequence>MSTFPAPPASQEPPAEAALAVAPMSVMIFDAGHRLHFANPEALRQLGMPAGTGLAGRALRDILRLCAFRGFFGSGDPEEQAEQVLALDRGRQQRHTRRHTDGRWFDFHSEPMPDGGFVSYATEVTQHRRAEAEMMERARLLEVALRHQHTGVAVFDAAHRLLRHNDAYEQALGLMPGTLGAGMSLGDMHQHMLRQHDDHPLVQASVRQWSRIDRTRPHEKVRALPDGRAMRDISRPLPTGGFLVTVEDVTALRQAEDEARHRAATLRGVLAALPYGIAVYDSSQRLTMVNQAYQALLSGAELRVGDHLMDMCREREAAGEYPPGVTAEEVYRRQFDFGAAPRKRVRPNGTVLSIRTAPLPDGGHINVVADVTALHQAEVQAQERASLLQAMLDNMRHGVCLFDRDLRVVARNDLALSLSGLRAEEMVPGAQLDTLRTLQYERGEFGAGPEAEAVYLGRKAGAILRQDRYTRTRADGRVIEINSDPTPDGGFVRTYTDVTEERRIRAEIEQARRVAEEANSAKTRFLATMSHELRTPLNAVIGFSDALLAERQISEEGLEFAGAILEAGRHLLSLIDDILQVAQIGSGELPVQTRPLFLPSVLESAVRLVRGAAEVAEVELVMDPVPPLPRVLAEERRLRQVLLNLLSNAVKFTPAGGRIHLSAVPLPDGGADVTVRDTGIGIPPDQLPRAFEPFVQLEASHDRRYGGSGLGLYLARAFARAMGGELTLESERGQGTTARLRLQGAPNPQTQEQTA</sequence>
<dbReference type="Pfam" id="PF12860">
    <property type="entry name" value="PAS_7"/>
    <property type="match status" value="4"/>
</dbReference>
<feature type="domain" description="Histidine kinase" evidence="7">
    <location>
        <begin position="528"/>
        <end position="746"/>
    </location>
</feature>
<dbReference type="InterPro" id="IPR036097">
    <property type="entry name" value="HisK_dim/P_sf"/>
</dbReference>
<feature type="compositionally biased region" description="Polar residues" evidence="6">
    <location>
        <begin position="746"/>
        <end position="755"/>
    </location>
</feature>
<dbReference type="InterPro" id="IPR035965">
    <property type="entry name" value="PAS-like_dom_sf"/>
</dbReference>
<evidence type="ECO:0000256" key="6">
    <source>
        <dbReference type="SAM" id="MobiDB-lite"/>
    </source>
</evidence>
<dbReference type="InterPro" id="IPR004358">
    <property type="entry name" value="Sig_transdc_His_kin-like_C"/>
</dbReference>
<dbReference type="SUPFAM" id="SSF55785">
    <property type="entry name" value="PYP-like sensor domain (PAS domain)"/>
    <property type="match status" value="4"/>
</dbReference>
<dbReference type="EC" id="2.7.13.3" evidence="2"/>
<keyword evidence="4" id="KW-0808">Transferase</keyword>
<proteinExistence type="predicted"/>
<feature type="region of interest" description="Disordered" evidence="6">
    <location>
        <begin position="729"/>
        <end position="755"/>
    </location>
</feature>
<dbReference type="CDD" id="cd16922">
    <property type="entry name" value="HATPase_EvgS-ArcB-TorS-like"/>
    <property type="match status" value="1"/>
</dbReference>
<comment type="caution">
    <text evidence="8">The sequence shown here is derived from an EMBL/GenBank/DDBJ whole genome shotgun (WGS) entry which is preliminary data.</text>
</comment>
<dbReference type="SUPFAM" id="SSF47384">
    <property type="entry name" value="Homodimeric domain of signal transducing histidine kinase"/>
    <property type="match status" value="1"/>
</dbReference>
<evidence type="ECO:0000256" key="2">
    <source>
        <dbReference type="ARBA" id="ARBA00012438"/>
    </source>
</evidence>
<keyword evidence="9" id="KW-1185">Reference proteome</keyword>
<dbReference type="SMART" id="SM00091">
    <property type="entry name" value="PAS"/>
    <property type="match status" value="4"/>
</dbReference>
<name>A0ABS3K870_9PROT</name>
<dbReference type="Proteomes" id="UP001518990">
    <property type="component" value="Unassembled WGS sequence"/>
</dbReference>
<evidence type="ECO:0000313" key="8">
    <source>
        <dbReference type="EMBL" id="MBO1073115.1"/>
    </source>
</evidence>
<evidence type="ECO:0000256" key="5">
    <source>
        <dbReference type="ARBA" id="ARBA00022777"/>
    </source>
</evidence>
<keyword evidence="3" id="KW-0597">Phosphoprotein</keyword>
<dbReference type="Pfam" id="PF02518">
    <property type="entry name" value="HATPase_c"/>
    <property type="match status" value="1"/>
</dbReference>
<dbReference type="PRINTS" id="PR00344">
    <property type="entry name" value="BCTRLSENSOR"/>
</dbReference>
<dbReference type="EMBL" id="JACTNF010000001">
    <property type="protein sequence ID" value="MBO1073115.1"/>
    <property type="molecule type" value="Genomic_DNA"/>
</dbReference>
<evidence type="ECO:0000313" key="9">
    <source>
        <dbReference type="Proteomes" id="UP001518990"/>
    </source>
</evidence>
<evidence type="ECO:0000256" key="3">
    <source>
        <dbReference type="ARBA" id="ARBA00022553"/>
    </source>
</evidence>
<dbReference type="Gene3D" id="1.10.287.130">
    <property type="match status" value="1"/>
</dbReference>
<organism evidence="8 9">
    <name type="scientific">Roseomonas marmotae</name>
    <dbReference type="NCBI Taxonomy" id="2768161"/>
    <lineage>
        <taxon>Bacteria</taxon>
        <taxon>Pseudomonadati</taxon>
        <taxon>Pseudomonadota</taxon>
        <taxon>Alphaproteobacteria</taxon>
        <taxon>Acetobacterales</taxon>
        <taxon>Roseomonadaceae</taxon>
        <taxon>Roseomonas</taxon>
    </lineage>
</organism>
<dbReference type="InterPro" id="IPR003661">
    <property type="entry name" value="HisK_dim/P_dom"/>
</dbReference>
<keyword evidence="5" id="KW-0418">Kinase</keyword>
<protein>
    <recommendedName>
        <fullName evidence="2">histidine kinase</fullName>
        <ecNumber evidence="2">2.7.13.3</ecNumber>
    </recommendedName>
</protein>
<dbReference type="InterPro" id="IPR000014">
    <property type="entry name" value="PAS"/>
</dbReference>
<dbReference type="PANTHER" id="PTHR43047:SF72">
    <property type="entry name" value="OSMOSENSING HISTIDINE PROTEIN KINASE SLN1"/>
    <property type="match status" value="1"/>
</dbReference>
<evidence type="ECO:0000259" key="7">
    <source>
        <dbReference type="PROSITE" id="PS50109"/>
    </source>
</evidence>